<reference evidence="1" key="1">
    <citation type="journal article" date="2022" name="Plant J.">
        <title>Strategies of tolerance reflected in two North American maple genomes.</title>
        <authorList>
            <person name="McEvoy S.L."/>
            <person name="Sezen U.U."/>
            <person name="Trouern-Trend A."/>
            <person name="McMahon S.M."/>
            <person name="Schaberg P.G."/>
            <person name="Yang J."/>
            <person name="Wegrzyn J.L."/>
            <person name="Swenson N.G."/>
        </authorList>
    </citation>
    <scope>NUCLEOTIDE SEQUENCE</scope>
    <source>
        <strain evidence="1">91603</strain>
    </source>
</reference>
<organism evidence="1 2">
    <name type="scientific">Acer negundo</name>
    <name type="common">Box elder</name>
    <dbReference type="NCBI Taxonomy" id="4023"/>
    <lineage>
        <taxon>Eukaryota</taxon>
        <taxon>Viridiplantae</taxon>
        <taxon>Streptophyta</taxon>
        <taxon>Embryophyta</taxon>
        <taxon>Tracheophyta</taxon>
        <taxon>Spermatophyta</taxon>
        <taxon>Magnoliopsida</taxon>
        <taxon>eudicotyledons</taxon>
        <taxon>Gunneridae</taxon>
        <taxon>Pentapetalae</taxon>
        <taxon>rosids</taxon>
        <taxon>malvids</taxon>
        <taxon>Sapindales</taxon>
        <taxon>Sapindaceae</taxon>
        <taxon>Hippocastanoideae</taxon>
        <taxon>Acereae</taxon>
        <taxon>Acer</taxon>
    </lineage>
</organism>
<dbReference type="AlphaFoldDB" id="A0AAD5JEK5"/>
<dbReference type="EMBL" id="JAJSOW010000003">
    <property type="protein sequence ID" value="KAI9195650.1"/>
    <property type="molecule type" value="Genomic_DNA"/>
</dbReference>
<name>A0AAD5JEK5_ACENE</name>
<protein>
    <submittedName>
        <fullName evidence="1">Uncharacterized protein</fullName>
    </submittedName>
</protein>
<evidence type="ECO:0000313" key="1">
    <source>
        <dbReference type="EMBL" id="KAI9195650.1"/>
    </source>
</evidence>
<gene>
    <name evidence="1" type="ORF">LWI28_016930</name>
</gene>
<sequence length="170" mass="19296">MSNQISYREKKTSFTSQIVNLKTDVVQLSAEKINSMGELAKFLMQRGVRMRSTVLFLEASLNVASCMCYPGVTSLYYGKVAERGWHRFIPGKVPLFNAFRTCYPGCCTIFNMARSSNSLLDPKCLRIVILPRGVSLSNLSSCSMPVWRLRDFPVLVLLKWDFSDHRLSLP</sequence>
<proteinExistence type="predicted"/>
<evidence type="ECO:0000313" key="2">
    <source>
        <dbReference type="Proteomes" id="UP001064489"/>
    </source>
</evidence>
<keyword evidence="2" id="KW-1185">Reference proteome</keyword>
<accession>A0AAD5JEK5</accession>
<comment type="caution">
    <text evidence="1">The sequence shown here is derived from an EMBL/GenBank/DDBJ whole genome shotgun (WGS) entry which is preliminary data.</text>
</comment>
<dbReference type="Proteomes" id="UP001064489">
    <property type="component" value="Chromosome 1"/>
</dbReference>
<reference evidence="1" key="2">
    <citation type="submission" date="2023-02" db="EMBL/GenBank/DDBJ databases">
        <authorList>
            <person name="Swenson N.G."/>
            <person name="Wegrzyn J.L."/>
            <person name="Mcevoy S.L."/>
        </authorList>
    </citation>
    <scope>NUCLEOTIDE SEQUENCE</scope>
    <source>
        <strain evidence="1">91603</strain>
        <tissue evidence="1">Leaf</tissue>
    </source>
</reference>